<protein>
    <submittedName>
        <fullName evidence="2">Uncharacterized protein</fullName>
    </submittedName>
</protein>
<feature type="compositionally biased region" description="Polar residues" evidence="1">
    <location>
        <begin position="27"/>
        <end position="37"/>
    </location>
</feature>
<keyword evidence="3" id="KW-1185">Reference proteome</keyword>
<organism evidence="2 3">
    <name type="scientific">Mesorhizobium robiniae</name>
    <dbReference type="NCBI Taxonomy" id="559315"/>
    <lineage>
        <taxon>Bacteria</taxon>
        <taxon>Pseudomonadati</taxon>
        <taxon>Pseudomonadota</taxon>
        <taxon>Alphaproteobacteria</taxon>
        <taxon>Hyphomicrobiales</taxon>
        <taxon>Phyllobacteriaceae</taxon>
        <taxon>Mesorhizobium</taxon>
    </lineage>
</organism>
<feature type="compositionally biased region" description="Basic and acidic residues" evidence="1">
    <location>
        <begin position="40"/>
        <end position="57"/>
    </location>
</feature>
<feature type="region of interest" description="Disordered" evidence="1">
    <location>
        <begin position="21"/>
        <end position="57"/>
    </location>
</feature>
<comment type="caution">
    <text evidence="2">The sequence shown here is derived from an EMBL/GenBank/DDBJ whole genome shotgun (WGS) entry which is preliminary data.</text>
</comment>
<dbReference type="EMBL" id="JBEPMC010000006">
    <property type="protein sequence ID" value="MET3580573.1"/>
    <property type="molecule type" value="Genomic_DNA"/>
</dbReference>
<name>A0ABV2GQM0_9HYPH</name>
<reference evidence="2 3" key="1">
    <citation type="submission" date="2024-06" db="EMBL/GenBank/DDBJ databases">
        <title>Genomic Encyclopedia of Type Strains, Phase IV (KMG-IV): sequencing the most valuable type-strain genomes for metagenomic binning, comparative biology and taxonomic classification.</title>
        <authorList>
            <person name="Goeker M."/>
        </authorList>
    </citation>
    <scope>NUCLEOTIDE SEQUENCE [LARGE SCALE GENOMIC DNA]</scope>
    <source>
        <strain evidence="2 3">DSM 100022</strain>
    </source>
</reference>
<proteinExistence type="predicted"/>
<gene>
    <name evidence="2" type="ORF">ABID19_003612</name>
</gene>
<evidence type="ECO:0000256" key="1">
    <source>
        <dbReference type="SAM" id="MobiDB-lite"/>
    </source>
</evidence>
<dbReference type="RefSeq" id="WP_354492576.1">
    <property type="nucleotide sequence ID" value="NZ_JBEPMC010000006.1"/>
</dbReference>
<sequence length="73" mass="8191">MATIMNNAPRRFGERGKAITGSALHQACSSRSQNSNVKGLGHEPERRANRQGSEFKKSGKKWLAVQYDYTRQP</sequence>
<evidence type="ECO:0000313" key="3">
    <source>
        <dbReference type="Proteomes" id="UP001549204"/>
    </source>
</evidence>
<evidence type="ECO:0000313" key="2">
    <source>
        <dbReference type="EMBL" id="MET3580573.1"/>
    </source>
</evidence>
<accession>A0ABV2GQM0</accession>
<dbReference type="Proteomes" id="UP001549204">
    <property type="component" value="Unassembled WGS sequence"/>
</dbReference>